<proteinExistence type="inferred from homology"/>
<feature type="transmembrane region" description="Helical" evidence="6">
    <location>
        <begin position="6"/>
        <end position="25"/>
    </location>
</feature>
<keyword evidence="6" id="KW-0472">Membrane</keyword>
<evidence type="ECO:0000256" key="4">
    <source>
        <dbReference type="ARBA" id="ARBA00023172"/>
    </source>
</evidence>
<evidence type="ECO:0000256" key="1">
    <source>
        <dbReference type="ARBA" id="ARBA00003416"/>
    </source>
</evidence>
<gene>
    <name evidence="7" type="ORF">A3K51_00720</name>
</gene>
<sequence>MMLYLVPVATFVLGGLVGYFIAGFIKNARKDAEIVAEQKISTAIQKTEEELSDRFKSVANEVLRQHSRDFLEQFKSAREVINTDLEHKETGFKNIADNIDKSVKSVNEKVASWETQRNEQFGALGESIKRVLDTGTKIEQSTLSLKAVLSSASPVRGRWGETVLKNILTECGLQEGTDFLVQQTLSGEESSLRPDIIINLPGGLKLAVDSKASLEDFMRAVETTDEAEKERHLGLFSTSLKNRVKALSTKEYQRYLDNRIPYVIMFIPGEAAVRAVFEKDPSLYREAQNKSVMLASPATIMPLILLIAHAWKQHKAAENAVEIMKQVGTLGIRLKTFAEHFVGIGSNLSSATKKYNSAVGSLDSMVLPQVERLKELGASVESISQLQPIEVEPRESNKVSPVSPQIPSVSQTQGTDKLPVGGSGSL</sequence>
<name>A0A1F4NQ16_UNCK3</name>
<comment type="similarity">
    <text evidence="2">Belongs to the RmuC family.</text>
</comment>
<evidence type="ECO:0008006" key="9">
    <source>
        <dbReference type="Google" id="ProtNLM"/>
    </source>
</evidence>
<accession>A0A1F4NQ16</accession>
<comment type="caution">
    <text evidence="7">The sequence shown here is derived from an EMBL/GenBank/DDBJ whole genome shotgun (WGS) entry which is preliminary data.</text>
</comment>
<dbReference type="Pfam" id="PF02646">
    <property type="entry name" value="RmuC"/>
    <property type="match status" value="1"/>
</dbReference>
<keyword evidence="4" id="KW-0233">DNA recombination</keyword>
<keyword evidence="3" id="KW-0175">Coiled coil</keyword>
<dbReference type="PANTHER" id="PTHR30563">
    <property type="entry name" value="DNA RECOMBINATION PROTEIN RMUC"/>
    <property type="match status" value="1"/>
</dbReference>
<evidence type="ECO:0000256" key="5">
    <source>
        <dbReference type="SAM" id="MobiDB-lite"/>
    </source>
</evidence>
<evidence type="ECO:0000256" key="6">
    <source>
        <dbReference type="SAM" id="Phobius"/>
    </source>
</evidence>
<keyword evidence="6" id="KW-0812">Transmembrane</keyword>
<comment type="function">
    <text evidence="1">Involved in DNA recombination.</text>
</comment>
<dbReference type="Proteomes" id="UP000178085">
    <property type="component" value="Unassembled WGS sequence"/>
</dbReference>
<protein>
    <recommendedName>
        <fullName evidence="9">Recombinase RmuC</fullName>
    </recommendedName>
</protein>
<organism evidence="7 8">
    <name type="scientific">candidate division Kazan bacterium RIFCSPLOWO2_01_FULL_45_19</name>
    <dbReference type="NCBI Taxonomy" id="1798538"/>
    <lineage>
        <taxon>Bacteria</taxon>
        <taxon>Bacteria division Kazan-3B-28</taxon>
    </lineage>
</organism>
<dbReference type="GO" id="GO:0006310">
    <property type="term" value="P:DNA recombination"/>
    <property type="evidence" value="ECO:0007669"/>
    <property type="project" value="UniProtKB-KW"/>
</dbReference>
<dbReference type="InterPro" id="IPR003798">
    <property type="entry name" value="DNA_recombination_RmuC"/>
</dbReference>
<keyword evidence="6" id="KW-1133">Transmembrane helix</keyword>
<reference evidence="7 8" key="1">
    <citation type="journal article" date="2016" name="Nat. Commun.">
        <title>Thousands of microbial genomes shed light on interconnected biogeochemical processes in an aquifer system.</title>
        <authorList>
            <person name="Anantharaman K."/>
            <person name="Brown C.T."/>
            <person name="Hug L.A."/>
            <person name="Sharon I."/>
            <person name="Castelle C.J."/>
            <person name="Probst A.J."/>
            <person name="Thomas B.C."/>
            <person name="Singh A."/>
            <person name="Wilkins M.J."/>
            <person name="Karaoz U."/>
            <person name="Brodie E.L."/>
            <person name="Williams K.H."/>
            <person name="Hubbard S.S."/>
            <person name="Banfield J.F."/>
        </authorList>
    </citation>
    <scope>NUCLEOTIDE SEQUENCE [LARGE SCALE GENOMIC DNA]</scope>
</reference>
<evidence type="ECO:0000313" key="7">
    <source>
        <dbReference type="EMBL" id="OGB73387.1"/>
    </source>
</evidence>
<dbReference type="EMBL" id="METD01000001">
    <property type="protein sequence ID" value="OGB73387.1"/>
    <property type="molecule type" value="Genomic_DNA"/>
</dbReference>
<evidence type="ECO:0000256" key="2">
    <source>
        <dbReference type="ARBA" id="ARBA00009840"/>
    </source>
</evidence>
<evidence type="ECO:0000313" key="8">
    <source>
        <dbReference type="Proteomes" id="UP000178085"/>
    </source>
</evidence>
<feature type="compositionally biased region" description="Low complexity" evidence="5">
    <location>
        <begin position="399"/>
        <end position="413"/>
    </location>
</feature>
<dbReference type="AlphaFoldDB" id="A0A1F4NQ16"/>
<dbReference type="PANTHER" id="PTHR30563:SF0">
    <property type="entry name" value="DNA RECOMBINATION PROTEIN RMUC"/>
    <property type="match status" value="1"/>
</dbReference>
<feature type="region of interest" description="Disordered" evidence="5">
    <location>
        <begin position="387"/>
        <end position="426"/>
    </location>
</feature>
<evidence type="ECO:0000256" key="3">
    <source>
        <dbReference type="ARBA" id="ARBA00023054"/>
    </source>
</evidence>